<proteinExistence type="predicted"/>
<feature type="compositionally biased region" description="Basic and acidic residues" evidence="1">
    <location>
        <begin position="203"/>
        <end position="214"/>
    </location>
</feature>
<reference evidence="2" key="1">
    <citation type="submission" date="2022-12" db="EMBL/GenBank/DDBJ databases">
        <authorList>
            <person name="Petersen C."/>
        </authorList>
    </citation>
    <scope>NUCLEOTIDE SEQUENCE</scope>
    <source>
        <strain evidence="2">IBT 16125</strain>
    </source>
</reference>
<protein>
    <submittedName>
        <fullName evidence="2">Uncharacterized protein</fullName>
    </submittedName>
</protein>
<gene>
    <name evidence="2" type="ORF">N7458_007229</name>
</gene>
<evidence type="ECO:0000256" key="1">
    <source>
        <dbReference type="SAM" id="MobiDB-lite"/>
    </source>
</evidence>
<accession>A0AAD6C6B6</accession>
<evidence type="ECO:0000313" key="3">
    <source>
        <dbReference type="Proteomes" id="UP001213681"/>
    </source>
</evidence>
<dbReference type="AlphaFoldDB" id="A0AAD6C6B6"/>
<feature type="compositionally biased region" description="Low complexity" evidence="1">
    <location>
        <begin position="255"/>
        <end position="264"/>
    </location>
</feature>
<feature type="region of interest" description="Disordered" evidence="1">
    <location>
        <begin position="254"/>
        <end position="289"/>
    </location>
</feature>
<keyword evidence="3" id="KW-1185">Reference proteome</keyword>
<dbReference type="RefSeq" id="XP_056766315.1">
    <property type="nucleotide sequence ID" value="XM_056910611.1"/>
</dbReference>
<evidence type="ECO:0000313" key="2">
    <source>
        <dbReference type="EMBL" id="KAJ5450780.1"/>
    </source>
</evidence>
<feature type="region of interest" description="Disordered" evidence="1">
    <location>
        <begin position="203"/>
        <end position="234"/>
    </location>
</feature>
<comment type="caution">
    <text evidence="2">The sequence shown here is derived from an EMBL/GenBank/DDBJ whole genome shotgun (WGS) entry which is preliminary data.</text>
</comment>
<dbReference type="GeneID" id="81600854"/>
<organism evidence="2 3">
    <name type="scientific">Penicillium daleae</name>
    <dbReference type="NCBI Taxonomy" id="63821"/>
    <lineage>
        <taxon>Eukaryota</taxon>
        <taxon>Fungi</taxon>
        <taxon>Dikarya</taxon>
        <taxon>Ascomycota</taxon>
        <taxon>Pezizomycotina</taxon>
        <taxon>Eurotiomycetes</taxon>
        <taxon>Eurotiomycetidae</taxon>
        <taxon>Eurotiales</taxon>
        <taxon>Aspergillaceae</taxon>
        <taxon>Penicillium</taxon>
    </lineage>
</organism>
<dbReference type="EMBL" id="JAPVEA010000006">
    <property type="protein sequence ID" value="KAJ5450780.1"/>
    <property type="molecule type" value="Genomic_DNA"/>
</dbReference>
<reference evidence="2" key="2">
    <citation type="journal article" date="2023" name="IMA Fungus">
        <title>Comparative genomic study of the Penicillium genus elucidates a diverse pangenome and 15 lateral gene transfer events.</title>
        <authorList>
            <person name="Petersen C."/>
            <person name="Sorensen T."/>
            <person name="Nielsen M.R."/>
            <person name="Sondergaard T.E."/>
            <person name="Sorensen J.L."/>
            <person name="Fitzpatrick D.A."/>
            <person name="Frisvad J.C."/>
            <person name="Nielsen K.L."/>
        </authorList>
    </citation>
    <scope>NUCLEOTIDE SEQUENCE</scope>
    <source>
        <strain evidence="2">IBT 16125</strain>
    </source>
</reference>
<name>A0AAD6C6B6_9EURO</name>
<sequence>MLTEVLHLDNTAYGGLSLEYQIQELIKGLPKDLKKKANSRGGESSSRDLCDLHRSLNHYLVDDILRLIKREVTSHFRQLDAYPELIEAMEAETLHRLRALKGLWTNPSPDGPVAPKAWPYQINGCAACILARIASDKDALRNLRIVIQSRTRTCKNHRPRELNLFVDHCINRFDSAEAEEMHSTASQLAFGMKRARKACVKAYMRDREDDPERPSRHHARRHRDPSFASTTASKENLVIEPSLIPYPLTMYHLQDSGGSQSSSDSWDDCDDNRRRRSEAPSPESPCFKRAVRQPDHLGSKVIFREIKWRNLAKKSEKVTMYQKLAGDNPYSRATPVPEAMVDALGVQKARRYSESSLALFRPTVSDDSVEKENAMASGSVSDWTDDECEDLGSNVSTRRDPVATDTTRSLVCGHHNFI</sequence>
<dbReference type="Proteomes" id="UP001213681">
    <property type="component" value="Unassembled WGS sequence"/>
</dbReference>